<comment type="caution">
    <text evidence="5">The sequence shown here is derived from an EMBL/GenBank/DDBJ whole genome shotgun (WGS) entry which is preliminary data.</text>
</comment>
<dbReference type="PIRSF" id="PIRSF002741">
    <property type="entry name" value="MppA"/>
    <property type="match status" value="1"/>
</dbReference>
<dbReference type="GO" id="GO:0030288">
    <property type="term" value="C:outer membrane-bounded periplasmic space"/>
    <property type="evidence" value="ECO:0007669"/>
    <property type="project" value="TreeGrafter"/>
</dbReference>
<comment type="subcellular location">
    <subcellularLocation>
        <location evidence="1">Periplasm</location>
    </subcellularLocation>
</comment>
<dbReference type="PANTHER" id="PTHR30290:SF64">
    <property type="entry name" value="ABC TRANSPORTER PERIPLASMIC BINDING PROTEIN"/>
    <property type="match status" value="1"/>
</dbReference>
<name>A0A8J4HBA3_9PROT</name>
<dbReference type="Gene3D" id="3.40.190.10">
    <property type="entry name" value="Periplasmic binding protein-like II"/>
    <property type="match status" value="1"/>
</dbReference>
<keyword evidence="3" id="KW-0732">Signal</keyword>
<dbReference type="InterPro" id="IPR030678">
    <property type="entry name" value="Peptide/Ni-bd"/>
</dbReference>
<dbReference type="GO" id="GO:0042884">
    <property type="term" value="P:microcin transport"/>
    <property type="evidence" value="ECO:0007669"/>
    <property type="project" value="TreeGrafter"/>
</dbReference>
<dbReference type="GO" id="GO:0043190">
    <property type="term" value="C:ATP-binding cassette (ABC) transporter complex"/>
    <property type="evidence" value="ECO:0007669"/>
    <property type="project" value="InterPro"/>
</dbReference>
<organism evidence="5">
    <name type="scientific">Acidicaldus sp</name>
    <dbReference type="NCBI Taxonomy" id="1872105"/>
    <lineage>
        <taxon>Bacteria</taxon>
        <taxon>Pseudomonadati</taxon>
        <taxon>Pseudomonadota</taxon>
        <taxon>Alphaproteobacteria</taxon>
        <taxon>Acetobacterales</taxon>
        <taxon>Acetobacteraceae</taxon>
        <taxon>Acidicaldus</taxon>
    </lineage>
</organism>
<dbReference type="InterPro" id="IPR000914">
    <property type="entry name" value="SBP_5_dom"/>
</dbReference>
<dbReference type="Gene3D" id="3.10.105.10">
    <property type="entry name" value="Dipeptide-binding Protein, Domain 3"/>
    <property type="match status" value="1"/>
</dbReference>
<dbReference type="InterPro" id="IPR039424">
    <property type="entry name" value="SBP_5"/>
</dbReference>
<dbReference type="FunFam" id="3.10.105.10:FF:000005">
    <property type="entry name" value="ABC transporter substrate-binding protein"/>
    <property type="match status" value="1"/>
</dbReference>
<evidence type="ECO:0000313" key="5">
    <source>
        <dbReference type="EMBL" id="HGC43279.1"/>
    </source>
</evidence>
<protein>
    <submittedName>
        <fullName evidence="5">ABC transporter substrate-binding protein</fullName>
    </submittedName>
</protein>
<evidence type="ECO:0000256" key="2">
    <source>
        <dbReference type="ARBA" id="ARBA00005695"/>
    </source>
</evidence>
<dbReference type="PANTHER" id="PTHR30290">
    <property type="entry name" value="PERIPLASMIC BINDING COMPONENT OF ABC TRANSPORTER"/>
    <property type="match status" value="1"/>
</dbReference>
<evidence type="ECO:0000259" key="4">
    <source>
        <dbReference type="Pfam" id="PF00496"/>
    </source>
</evidence>
<reference evidence="5" key="1">
    <citation type="journal article" date="2020" name="mSystems">
        <title>Genome- and Community-Level Interaction Insights into Carbon Utilization and Element Cycling Functions of Hydrothermarchaeota in Hydrothermal Sediment.</title>
        <authorList>
            <person name="Zhou Z."/>
            <person name="Liu Y."/>
            <person name="Xu W."/>
            <person name="Pan J."/>
            <person name="Luo Z.H."/>
            <person name="Li M."/>
        </authorList>
    </citation>
    <scope>NUCLEOTIDE SEQUENCE</scope>
    <source>
        <strain evidence="5">SpSt-997</strain>
    </source>
</reference>
<dbReference type="SUPFAM" id="SSF53850">
    <property type="entry name" value="Periplasmic binding protein-like II"/>
    <property type="match status" value="1"/>
</dbReference>
<dbReference type="EMBL" id="DTQM01000175">
    <property type="protein sequence ID" value="HGC43279.1"/>
    <property type="molecule type" value="Genomic_DNA"/>
</dbReference>
<evidence type="ECO:0000256" key="1">
    <source>
        <dbReference type="ARBA" id="ARBA00004418"/>
    </source>
</evidence>
<proteinExistence type="inferred from homology"/>
<comment type="similarity">
    <text evidence="2">Belongs to the bacterial solute-binding protein 5 family.</text>
</comment>
<dbReference type="CDD" id="cd08497">
    <property type="entry name" value="MbnE-like"/>
    <property type="match status" value="1"/>
</dbReference>
<dbReference type="AlphaFoldDB" id="A0A8J4HBA3"/>
<sequence length="629" mass="70800">MLRRNFLATLPFAPSALARLAGPPIWRAADATSGTPPPPSAATPRPSHVVTLLEKPLLPPDFPYFPYVNPEAPKGGGVTLSAIGTFDNFNSFIVRGTAPDDIGRIYDTLLRADINEPSTAYGHLAESIEITPDHASVAFNLRAAARFHDGTPVTAMDVVWTFDTLRSVGRPFYRLYYADIERAEAVSARRVVFHLKPSPDRELPLILGEMPVLPMNFWKDRDFSRPLTDTPLGSGPYRIEAAEFGRSLTYRRVHDYWALDLPTARGQFNFGHIQVEYFRDATVAFEAFKAGQVDFREENIAKQWATAYDFPALQHGLVRKENLAQHLPTGMQGFAMNTRRAIFQDRRVRQAMDLAFDFEWCNANLFYGAYTRTKSYFSNSDMASSGLPEGAELALLEPYRAKLPAELFTAPFTLPVNNASGNNRENLMKALALLKQAGWEVKERKLINQDGTPFTFEILLDEPAFERVSLPYVQWLAHLGIEARVRTVDPAQYQQLINAFNFDMTVAVFPQSDYPGNEQAGYWSSAAAKQEGSDNLMGVADPVVDALVGKVITAPDYDSLLPAVHALDRVLLWNWYMVPHWYLQSVRVAYWRRFGRPSQKVRSGLAFETWWVDEKLAETTDQARRAGME</sequence>
<dbReference type="Pfam" id="PF00496">
    <property type="entry name" value="SBP_bac_5"/>
    <property type="match status" value="1"/>
</dbReference>
<feature type="domain" description="Solute-binding protein family 5" evidence="4">
    <location>
        <begin position="121"/>
        <end position="525"/>
    </location>
</feature>
<dbReference type="GO" id="GO:1904680">
    <property type="term" value="F:peptide transmembrane transporter activity"/>
    <property type="evidence" value="ECO:0007669"/>
    <property type="project" value="TreeGrafter"/>
</dbReference>
<gene>
    <name evidence="5" type="ORF">ENY07_08695</name>
</gene>
<dbReference type="GO" id="GO:0015833">
    <property type="term" value="P:peptide transport"/>
    <property type="evidence" value="ECO:0007669"/>
    <property type="project" value="TreeGrafter"/>
</dbReference>
<evidence type="ECO:0000256" key="3">
    <source>
        <dbReference type="ARBA" id="ARBA00022729"/>
    </source>
</evidence>
<accession>A0A8J4HBA3</accession>